<dbReference type="STRING" id="2282107.A0A286UHC7"/>
<dbReference type="SUPFAM" id="SSF51735">
    <property type="entry name" value="NAD(P)-binding Rossmann-fold domains"/>
    <property type="match status" value="1"/>
</dbReference>
<gene>
    <name evidence="4" type="ORF">PNOK_0570800</name>
</gene>
<evidence type="ECO:0000313" key="5">
    <source>
        <dbReference type="Proteomes" id="UP000217199"/>
    </source>
</evidence>
<dbReference type="AlphaFoldDB" id="A0A286UHC7"/>
<evidence type="ECO:0000313" key="4">
    <source>
        <dbReference type="EMBL" id="PAV18865.1"/>
    </source>
</evidence>
<keyword evidence="5" id="KW-1185">Reference proteome</keyword>
<protein>
    <submittedName>
        <fullName evidence="4">NAD P-binding protein</fullName>
    </submittedName>
</protein>
<sequence length="286" mass="30762">MSLQIETLFNVEGKIVVITGGGTGIGLMMARALENNGAIVYILGRRLQVLESAAKEHSKHGNLIPLQCDVTSRDNLLSVVETIKKQHGYINVLINNSGVMYNGAKASEAGDDIKAFQDKLWDAGTPEEFTKTFEVNVTSVYYTSVAFLELLDEGNKRRQSPDDPTSQIITTSSIGGFRRDDQTFSLSYSSSKAAVTHLVKTLANIFRSFKIRCNVIAPGLYPSEMSQGLVNQSGTFPASEIPIGRIGNAQDMGGLVLFLVSKAGGYVSGGVHVTDGGRLGLFASTF</sequence>
<dbReference type="PRINTS" id="PR00080">
    <property type="entry name" value="SDRFAMILY"/>
</dbReference>
<comment type="caution">
    <text evidence="4">The sequence shown here is derived from an EMBL/GenBank/DDBJ whole genome shotgun (WGS) entry which is preliminary data.</text>
</comment>
<dbReference type="EMBL" id="NBII01000005">
    <property type="protein sequence ID" value="PAV18865.1"/>
    <property type="molecule type" value="Genomic_DNA"/>
</dbReference>
<dbReference type="InterPro" id="IPR036291">
    <property type="entry name" value="NAD(P)-bd_dom_sf"/>
</dbReference>
<organism evidence="4 5">
    <name type="scientific">Pyrrhoderma noxium</name>
    <dbReference type="NCBI Taxonomy" id="2282107"/>
    <lineage>
        <taxon>Eukaryota</taxon>
        <taxon>Fungi</taxon>
        <taxon>Dikarya</taxon>
        <taxon>Basidiomycota</taxon>
        <taxon>Agaricomycotina</taxon>
        <taxon>Agaricomycetes</taxon>
        <taxon>Hymenochaetales</taxon>
        <taxon>Hymenochaetaceae</taxon>
        <taxon>Pyrrhoderma</taxon>
    </lineage>
</organism>
<dbReference type="OrthoDB" id="2962696at2759"/>
<name>A0A286UHC7_9AGAM</name>
<evidence type="ECO:0000256" key="2">
    <source>
        <dbReference type="ARBA" id="ARBA00022857"/>
    </source>
</evidence>
<dbReference type="InterPro" id="IPR052178">
    <property type="entry name" value="Sec_Metab_Biosynth_SDR"/>
</dbReference>
<dbReference type="GO" id="GO:0016491">
    <property type="term" value="F:oxidoreductase activity"/>
    <property type="evidence" value="ECO:0007669"/>
    <property type="project" value="UniProtKB-KW"/>
</dbReference>
<keyword evidence="3" id="KW-0560">Oxidoreductase</keyword>
<dbReference type="Pfam" id="PF13561">
    <property type="entry name" value="adh_short_C2"/>
    <property type="match status" value="1"/>
</dbReference>
<accession>A0A286UHC7</accession>
<keyword evidence="2" id="KW-0521">NADP</keyword>
<proteinExistence type="inferred from homology"/>
<evidence type="ECO:0000256" key="3">
    <source>
        <dbReference type="ARBA" id="ARBA00023002"/>
    </source>
</evidence>
<comment type="similarity">
    <text evidence="1">Belongs to the short-chain dehydrogenases/reductases (SDR) family.</text>
</comment>
<evidence type="ECO:0000256" key="1">
    <source>
        <dbReference type="ARBA" id="ARBA00006484"/>
    </source>
</evidence>
<dbReference type="InParanoid" id="A0A286UHC7"/>
<dbReference type="InterPro" id="IPR002347">
    <property type="entry name" value="SDR_fam"/>
</dbReference>
<dbReference type="Gene3D" id="3.40.50.720">
    <property type="entry name" value="NAD(P)-binding Rossmann-like Domain"/>
    <property type="match status" value="1"/>
</dbReference>
<dbReference type="PANTHER" id="PTHR43618:SF18">
    <property type="entry name" value="SHORT CHAIN DEHYDROGENASE_REDUCTASE FAMILY (AFU_ORTHOLOGUE AFUA_5G12480)"/>
    <property type="match status" value="1"/>
</dbReference>
<reference evidence="4 5" key="1">
    <citation type="journal article" date="2017" name="Mol. Ecol.">
        <title>Comparative and population genomic landscape of Phellinus noxius: A hypervariable fungus causing root rot in trees.</title>
        <authorList>
            <person name="Chung C.L."/>
            <person name="Lee T.J."/>
            <person name="Akiba M."/>
            <person name="Lee H.H."/>
            <person name="Kuo T.H."/>
            <person name="Liu D."/>
            <person name="Ke H.M."/>
            <person name="Yokoi T."/>
            <person name="Roa M.B."/>
            <person name="Lu M.J."/>
            <person name="Chang Y.Y."/>
            <person name="Ann P.J."/>
            <person name="Tsai J.N."/>
            <person name="Chen C.Y."/>
            <person name="Tzean S.S."/>
            <person name="Ota Y."/>
            <person name="Hattori T."/>
            <person name="Sahashi N."/>
            <person name="Liou R.F."/>
            <person name="Kikuchi T."/>
            <person name="Tsai I.J."/>
        </authorList>
    </citation>
    <scope>NUCLEOTIDE SEQUENCE [LARGE SCALE GENOMIC DNA]</scope>
    <source>
        <strain evidence="4 5">FFPRI411160</strain>
    </source>
</reference>
<dbReference type="PRINTS" id="PR00081">
    <property type="entry name" value="GDHRDH"/>
</dbReference>
<dbReference type="Proteomes" id="UP000217199">
    <property type="component" value="Unassembled WGS sequence"/>
</dbReference>
<dbReference type="PANTHER" id="PTHR43618">
    <property type="entry name" value="7-ALPHA-HYDROXYSTEROID DEHYDROGENASE"/>
    <property type="match status" value="1"/>
</dbReference>